<dbReference type="EMBL" id="JAXIOK010000005">
    <property type="protein sequence ID" value="KAK4771324.1"/>
    <property type="molecule type" value="Genomic_DNA"/>
</dbReference>
<evidence type="ECO:0000256" key="1">
    <source>
        <dbReference type="SAM" id="MobiDB-lite"/>
    </source>
</evidence>
<name>A0AAN7KRV2_9MYRT</name>
<organism evidence="2 3">
    <name type="scientific">Trapa incisa</name>
    <dbReference type="NCBI Taxonomy" id="236973"/>
    <lineage>
        <taxon>Eukaryota</taxon>
        <taxon>Viridiplantae</taxon>
        <taxon>Streptophyta</taxon>
        <taxon>Embryophyta</taxon>
        <taxon>Tracheophyta</taxon>
        <taxon>Spermatophyta</taxon>
        <taxon>Magnoliopsida</taxon>
        <taxon>eudicotyledons</taxon>
        <taxon>Gunneridae</taxon>
        <taxon>Pentapetalae</taxon>
        <taxon>rosids</taxon>
        <taxon>malvids</taxon>
        <taxon>Myrtales</taxon>
        <taxon>Lythraceae</taxon>
        <taxon>Trapa</taxon>
    </lineage>
</organism>
<dbReference type="Proteomes" id="UP001345219">
    <property type="component" value="Chromosome 24"/>
</dbReference>
<gene>
    <name evidence="2" type="ORF">SAY87_031856</name>
</gene>
<feature type="region of interest" description="Disordered" evidence="1">
    <location>
        <begin position="358"/>
        <end position="388"/>
    </location>
</feature>
<evidence type="ECO:0000313" key="2">
    <source>
        <dbReference type="EMBL" id="KAK4771324.1"/>
    </source>
</evidence>
<proteinExistence type="predicted"/>
<dbReference type="PANTHER" id="PTHR33356:SF5">
    <property type="entry name" value="TIP41-LIKE PROTEIN"/>
    <property type="match status" value="1"/>
</dbReference>
<sequence length="400" mass="44495">MLISPVSSGEQLSPEKGACLSVPAGALHSLTPSAYKYTHHHPLSHSNAAEITLSLSLRAPFLSPPCSEVLLRCSPLSGRLRNSVMAALRMEDGEFWLPPQFLEDHLGCEDSDSSDLCSQMESMTGSGEDWSDEEDCLAGLSSKMVLSTIGDDVQKLHCDKYKSMFGSRSPKSTLRGVDDSFIPTQRLPPAAMHLFNDGRVAPMRMSEKVLPSEPIRITEKSDAYYFPEKSLSQQQLQAVQLQRMRQQQILLGQYRLPHRDPVGRQWLPHPQGHQKANHLSHQVERAGTMREVLSRPPGTRPCAGTGVFLPRQVCSQPEPRKKQGPALAAPSPVLIPAKVVQALHLSYEIMGAQSQQHLKYSQTGRLTPDNGGPRRSLREDFAEPRPDYSHEIKLPQEWTY</sequence>
<reference evidence="2 3" key="1">
    <citation type="journal article" date="2023" name="Hortic Res">
        <title>Pangenome of water caltrop reveals structural variations and asymmetric subgenome divergence after allopolyploidization.</title>
        <authorList>
            <person name="Zhang X."/>
            <person name="Chen Y."/>
            <person name="Wang L."/>
            <person name="Yuan Y."/>
            <person name="Fang M."/>
            <person name="Shi L."/>
            <person name="Lu R."/>
            <person name="Comes H.P."/>
            <person name="Ma Y."/>
            <person name="Chen Y."/>
            <person name="Huang G."/>
            <person name="Zhou Y."/>
            <person name="Zheng Z."/>
            <person name="Qiu Y."/>
        </authorList>
    </citation>
    <scope>NUCLEOTIDE SEQUENCE [LARGE SCALE GENOMIC DNA]</scope>
    <source>
        <tissue evidence="2">Roots</tissue>
    </source>
</reference>
<accession>A0AAN7KRV2</accession>
<feature type="compositionally biased region" description="Basic and acidic residues" evidence="1">
    <location>
        <begin position="376"/>
        <end position="388"/>
    </location>
</feature>
<keyword evidence="3" id="KW-1185">Reference proteome</keyword>
<comment type="caution">
    <text evidence="2">The sequence shown here is derived from an EMBL/GenBank/DDBJ whole genome shotgun (WGS) entry which is preliminary data.</text>
</comment>
<dbReference type="PANTHER" id="PTHR33356">
    <property type="entry name" value="TIP41-LIKE PROTEIN"/>
    <property type="match status" value="1"/>
</dbReference>
<evidence type="ECO:0000313" key="3">
    <source>
        <dbReference type="Proteomes" id="UP001345219"/>
    </source>
</evidence>
<protein>
    <submittedName>
        <fullName evidence="2">Uncharacterized protein</fullName>
    </submittedName>
</protein>
<dbReference type="AlphaFoldDB" id="A0AAN7KRV2"/>